<proteinExistence type="predicted"/>
<keyword evidence="3" id="KW-1185">Reference proteome</keyword>
<evidence type="ECO:0000256" key="1">
    <source>
        <dbReference type="SAM" id="MobiDB-lite"/>
    </source>
</evidence>
<dbReference type="Proteomes" id="UP001266305">
    <property type="component" value="Unassembled WGS sequence"/>
</dbReference>
<name>A0ABQ9UDD4_SAGOE</name>
<gene>
    <name evidence="2" type="ORF">P7K49_026412</name>
</gene>
<feature type="compositionally biased region" description="Basic residues" evidence="1">
    <location>
        <begin position="72"/>
        <end position="86"/>
    </location>
</feature>
<dbReference type="EMBL" id="JASSZA010000013">
    <property type="protein sequence ID" value="KAK2094996.1"/>
    <property type="molecule type" value="Genomic_DNA"/>
</dbReference>
<sequence>MNSGLVLLNLTHLWDSSVEVPSSLGAERPGMKTENRELLESPKPFLLVKLPKEMRSIEGQRQNPEQCCGILRRPRGKATRGSKGKRLKEDPRGKATRGSKGKRLQEDPRGKGYKRIQGEKATRGSKGERLQENPEGKRRATRKKLCS</sequence>
<reference evidence="2 3" key="1">
    <citation type="submission" date="2023-05" db="EMBL/GenBank/DDBJ databases">
        <title>B98-5 Cell Line De Novo Hybrid Assembly: An Optical Mapping Approach.</title>
        <authorList>
            <person name="Kananen K."/>
            <person name="Auerbach J.A."/>
            <person name="Kautto E."/>
            <person name="Blachly J.S."/>
        </authorList>
    </citation>
    <scope>NUCLEOTIDE SEQUENCE [LARGE SCALE GENOMIC DNA]</scope>
    <source>
        <strain evidence="2">B95-8</strain>
        <tissue evidence="2">Cell line</tissue>
    </source>
</reference>
<evidence type="ECO:0000313" key="3">
    <source>
        <dbReference type="Proteomes" id="UP001266305"/>
    </source>
</evidence>
<evidence type="ECO:0000313" key="2">
    <source>
        <dbReference type="EMBL" id="KAK2094996.1"/>
    </source>
</evidence>
<accession>A0ABQ9UDD4</accession>
<feature type="region of interest" description="Disordered" evidence="1">
    <location>
        <begin position="55"/>
        <end position="147"/>
    </location>
</feature>
<feature type="compositionally biased region" description="Basic and acidic residues" evidence="1">
    <location>
        <begin position="103"/>
        <end position="138"/>
    </location>
</feature>
<protein>
    <submittedName>
        <fullName evidence="2">Uncharacterized protein</fullName>
    </submittedName>
</protein>
<comment type="caution">
    <text evidence="2">The sequence shown here is derived from an EMBL/GenBank/DDBJ whole genome shotgun (WGS) entry which is preliminary data.</text>
</comment>
<organism evidence="2 3">
    <name type="scientific">Saguinus oedipus</name>
    <name type="common">Cotton-top tamarin</name>
    <name type="synonym">Oedipomidas oedipus</name>
    <dbReference type="NCBI Taxonomy" id="9490"/>
    <lineage>
        <taxon>Eukaryota</taxon>
        <taxon>Metazoa</taxon>
        <taxon>Chordata</taxon>
        <taxon>Craniata</taxon>
        <taxon>Vertebrata</taxon>
        <taxon>Euteleostomi</taxon>
        <taxon>Mammalia</taxon>
        <taxon>Eutheria</taxon>
        <taxon>Euarchontoglires</taxon>
        <taxon>Primates</taxon>
        <taxon>Haplorrhini</taxon>
        <taxon>Platyrrhini</taxon>
        <taxon>Cebidae</taxon>
        <taxon>Callitrichinae</taxon>
        <taxon>Saguinus</taxon>
    </lineage>
</organism>